<gene>
    <name evidence="1" type="ORF">ABID37_000013</name>
</gene>
<keyword evidence="2" id="KW-1185">Reference proteome</keyword>
<reference evidence="1 2" key="1">
    <citation type="submission" date="2024-06" db="EMBL/GenBank/DDBJ databases">
        <title>Genomic Encyclopedia of Type Strains, Phase IV (KMG-IV): sequencing the most valuable type-strain genomes for metagenomic binning, comparative biology and taxonomic classification.</title>
        <authorList>
            <person name="Goeker M."/>
        </authorList>
    </citation>
    <scope>NUCLEOTIDE SEQUENCE [LARGE SCALE GENOMIC DNA]</scope>
    <source>
        <strain evidence="1 2">DSM 27865</strain>
    </source>
</reference>
<dbReference type="EMBL" id="JBEPML010000001">
    <property type="protein sequence ID" value="MET3789829.1"/>
    <property type="molecule type" value="Genomic_DNA"/>
</dbReference>
<evidence type="ECO:0000313" key="2">
    <source>
        <dbReference type="Proteomes" id="UP001549076"/>
    </source>
</evidence>
<sequence length="67" mass="6909">MAQLTATVDIAAENFGAPLRARSGETFTASDDEAARLIAAGLAVSADSPDAALHRDARAALVGKRRE</sequence>
<evidence type="ECO:0000313" key="1">
    <source>
        <dbReference type="EMBL" id="MET3789829.1"/>
    </source>
</evidence>
<proteinExistence type="predicted"/>
<protein>
    <submittedName>
        <fullName evidence="1">Uncharacterized protein</fullName>
    </submittedName>
</protein>
<accession>A0ABV2MSP8</accession>
<comment type="caution">
    <text evidence="1">The sequence shown here is derived from an EMBL/GenBank/DDBJ whole genome shotgun (WGS) entry which is preliminary data.</text>
</comment>
<name>A0ABV2MSP8_9HYPH</name>
<dbReference type="RefSeq" id="WP_354191894.1">
    <property type="nucleotide sequence ID" value="NZ_JBEPML010000001.1"/>
</dbReference>
<organism evidence="1 2">
    <name type="scientific">Aquamicrobium terrae</name>
    <dbReference type="NCBI Taxonomy" id="1324945"/>
    <lineage>
        <taxon>Bacteria</taxon>
        <taxon>Pseudomonadati</taxon>
        <taxon>Pseudomonadota</taxon>
        <taxon>Alphaproteobacteria</taxon>
        <taxon>Hyphomicrobiales</taxon>
        <taxon>Phyllobacteriaceae</taxon>
        <taxon>Aquamicrobium</taxon>
    </lineage>
</organism>
<dbReference type="Proteomes" id="UP001549076">
    <property type="component" value="Unassembled WGS sequence"/>
</dbReference>